<proteinExistence type="predicted"/>
<dbReference type="NCBIfam" id="NF047422">
    <property type="entry name" value="YfmF_fam"/>
    <property type="match status" value="1"/>
</dbReference>
<reference evidence="2 3" key="1">
    <citation type="submission" date="2020-11" db="EMBL/GenBank/DDBJ databases">
        <title>Fusibacter basophilias sp. nov.</title>
        <authorList>
            <person name="Qiu D."/>
        </authorList>
    </citation>
    <scope>NUCLEOTIDE SEQUENCE [LARGE SCALE GENOMIC DNA]</scope>
    <source>
        <strain evidence="2 3">Q10-2</strain>
    </source>
</reference>
<dbReference type="PANTHER" id="PTHR11851">
    <property type="entry name" value="METALLOPROTEASE"/>
    <property type="match status" value="1"/>
</dbReference>
<accession>A0ABR9ZPN6</accession>
<dbReference type="InterPro" id="IPR011249">
    <property type="entry name" value="Metalloenz_LuxS/M16"/>
</dbReference>
<dbReference type="RefSeq" id="WP_194699841.1">
    <property type="nucleotide sequence ID" value="NZ_JADKNH010000001.1"/>
</dbReference>
<evidence type="ECO:0000313" key="2">
    <source>
        <dbReference type="EMBL" id="MBF4691594.1"/>
    </source>
</evidence>
<feature type="domain" description="Peptidase M16 C-terminal" evidence="1">
    <location>
        <begin position="184"/>
        <end position="357"/>
    </location>
</feature>
<keyword evidence="3" id="KW-1185">Reference proteome</keyword>
<protein>
    <submittedName>
        <fullName evidence="2">Insulinase family protein</fullName>
    </submittedName>
</protein>
<dbReference type="Gene3D" id="3.30.830.10">
    <property type="entry name" value="Metalloenzyme, LuxS/M16 peptidase-like"/>
    <property type="match status" value="2"/>
</dbReference>
<name>A0ABR9ZPN6_9FIRM</name>
<evidence type="ECO:0000313" key="3">
    <source>
        <dbReference type="Proteomes" id="UP000614200"/>
    </source>
</evidence>
<dbReference type="Pfam" id="PF05193">
    <property type="entry name" value="Peptidase_M16_C"/>
    <property type="match status" value="1"/>
</dbReference>
<sequence>MIKGTKKMKLTEGVTLHVIQSEKFKTILAGVYFKRPILPVEASYNALLSRIMDHATRSLPSLRDLNNELEYLYGSVIVVDTHKYGNNQTIQIKMSFPNAKYLEEEDFYEKPIKILMDILFDPLVEDGGFKRDIFDQAKSALISEIEMRKDDKMDWAISNCIETMFEDENYKIHELGTIEWVKAITPQSLYEHLQFLLREAEIDIIVNGDIDLEEILPVIQNWFRLERTSYTPVLRASHKKEIKKVKYHEEKMDVTQGRLVMGYHFDIAYDDPRYTALFLASTVLGGGGGSKLFTEVREKESLCYTIFARSDKFKSIMLIYAGIDPDNYEKAVALIKREVLAVQNGDFTEDDLQKAKEVIISSFLSISDYQNSFINYYYAQSQFGLSMDLDKKIESLENATKAEVVDASKLLQLDTIAFINKED</sequence>
<gene>
    <name evidence="2" type="ORF">ISU02_00615</name>
</gene>
<comment type="caution">
    <text evidence="2">The sequence shown here is derived from an EMBL/GenBank/DDBJ whole genome shotgun (WGS) entry which is preliminary data.</text>
</comment>
<dbReference type="InterPro" id="IPR007863">
    <property type="entry name" value="Peptidase_M16_C"/>
</dbReference>
<dbReference type="PANTHER" id="PTHR11851:SF186">
    <property type="entry name" value="INACTIVE METALLOPROTEASE YMFF-RELATED"/>
    <property type="match status" value="1"/>
</dbReference>
<dbReference type="EMBL" id="JADKNH010000001">
    <property type="protein sequence ID" value="MBF4691594.1"/>
    <property type="molecule type" value="Genomic_DNA"/>
</dbReference>
<dbReference type="InterPro" id="IPR050361">
    <property type="entry name" value="MPP/UQCRC_Complex"/>
</dbReference>
<organism evidence="2 3">
    <name type="scientific">Fusibacter ferrireducens</name>
    <dbReference type="NCBI Taxonomy" id="2785058"/>
    <lineage>
        <taxon>Bacteria</taxon>
        <taxon>Bacillati</taxon>
        <taxon>Bacillota</taxon>
        <taxon>Clostridia</taxon>
        <taxon>Eubacteriales</taxon>
        <taxon>Eubacteriales Family XII. Incertae Sedis</taxon>
        <taxon>Fusibacter</taxon>
    </lineage>
</organism>
<dbReference type="Proteomes" id="UP000614200">
    <property type="component" value="Unassembled WGS sequence"/>
</dbReference>
<evidence type="ECO:0000259" key="1">
    <source>
        <dbReference type="Pfam" id="PF05193"/>
    </source>
</evidence>
<dbReference type="SUPFAM" id="SSF63411">
    <property type="entry name" value="LuxS/MPP-like metallohydrolase"/>
    <property type="match status" value="2"/>
</dbReference>